<gene>
    <name evidence="16" type="ORF">H5410_013853</name>
</gene>
<evidence type="ECO:0000256" key="4">
    <source>
        <dbReference type="ARBA" id="ARBA00023002"/>
    </source>
</evidence>
<keyword evidence="3" id="KW-0521">NADP</keyword>
<evidence type="ECO:0000256" key="10">
    <source>
        <dbReference type="ARBA" id="ARBA00039963"/>
    </source>
</evidence>
<evidence type="ECO:0000256" key="3">
    <source>
        <dbReference type="ARBA" id="ARBA00022857"/>
    </source>
</evidence>
<evidence type="ECO:0000256" key="5">
    <source>
        <dbReference type="ARBA" id="ARBA00023241"/>
    </source>
</evidence>
<keyword evidence="17" id="KW-1185">Reference proteome</keyword>
<evidence type="ECO:0000256" key="14">
    <source>
        <dbReference type="ARBA" id="ARBA00049132"/>
    </source>
</evidence>
<dbReference type="EC" id="1.1.1.234" evidence="8"/>
<sequence>MWPADRQLRSAAAMMTIWTQRFLKDYSMEGTPKIGLKSACVIGGTGFMASLLVKLLLEKGYTVNTTVRDPGNHKKISHLLSLHELGKLKIFQADLTDETSFDIPINGCDIVFHVATPTNFASQDPENDMINPAIQGVVNVLKACAKSKTVKSVVLTSSAAAVTINQLSGTGLVMDESNWTDVEFLTSTKPPTWGYPVSKTLAEKEAWKFAEENNIKLITIIPSLMAGPYFTPETPSSVDLAMSLIIGDEYLISNLKGMQMLSGSISITHVEDVCRAHIFVAEKESASGRYICSAVNTSVIELASFLKKRYPTLYVPNDFGEFPSKAKLIISSQKLIKEGFSFKYGIEEIYDQCVACFKDKGLLKI</sequence>
<evidence type="ECO:0000256" key="13">
    <source>
        <dbReference type="ARBA" id="ARBA00048870"/>
    </source>
</evidence>
<comment type="pathway">
    <text evidence="1">Pigment biosynthesis; anthocyanin biosynthesis.</text>
</comment>
<dbReference type="OrthoDB" id="2735536at2759"/>
<evidence type="ECO:0000256" key="12">
    <source>
        <dbReference type="ARBA" id="ARBA00042831"/>
    </source>
</evidence>
<evidence type="ECO:0000256" key="7">
    <source>
        <dbReference type="ARBA" id="ARBA00037100"/>
    </source>
</evidence>
<evidence type="ECO:0000256" key="9">
    <source>
        <dbReference type="ARBA" id="ARBA00039057"/>
    </source>
</evidence>
<dbReference type="FunFam" id="3.40.50.720:FF:000085">
    <property type="entry name" value="Dihydroflavonol reductase"/>
    <property type="match status" value="1"/>
</dbReference>
<name>A0A9J5ZPA8_SOLCO</name>
<accession>A0A9J5ZPA8</accession>
<dbReference type="InterPro" id="IPR050425">
    <property type="entry name" value="NAD(P)_dehydrat-like"/>
</dbReference>
<dbReference type="SUPFAM" id="SSF51735">
    <property type="entry name" value="NAD(P)-binding Rossmann-fold domains"/>
    <property type="match status" value="1"/>
</dbReference>
<dbReference type="GO" id="GO:0047890">
    <property type="term" value="F:flavanone 4-reductase activity"/>
    <property type="evidence" value="ECO:0007669"/>
    <property type="project" value="UniProtKB-EC"/>
</dbReference>
<dbReference type="Gene3D" id="3.40.50.720">
    <property type="entry name" value="NAD(P)-binding Rossmann-like Domain"/>
    <property type="match status" value="1"/>
</dbReference>
<organism evidence="16 17">
    <name type="scientific">Solanum commersonii</name>
    <name type="common">Commerson's wild potato</name>
    <name type="synonym">Commerson's nightshade</name>
    <dbReference type="NCBI Taxonomy" id="4109"/>
    <lineage>
        <taxon>Eukaryota</taxon>
        <taxon>Viridiplantae</taxon>
        <taxon>Streptophyta</taxon>
        <taxon>Embryophyta</taxon>
        <taxon>Tracheophyta</taxon>
        <taxon>Spermatophyta</taxon>
        <taxon>Magnoliopsida</taxon>
        <taxon>eudicotyledons</taxon>
        <taxon>Gunneridae</taxon>
        <taxon>Pentapetalae</taxon>
        <taxon>asterids</taxon>
        <taxon>lamiids</taxon>
        <taxon>Solanales</taxon>
        <taxon>Solanaceae</taxon>
        <taxon>Solanoideae</taxon>
        <taxon>Solaneae</taxon>
        <taxon>Solanum</taxon>
    </lineage>
</organism>
<dbReference type="Proteomes" id="UP000824120">
    <property type="component" value="Chromosome 3"/>
</dbReference>
<protein>
    <recommendedName>
        <fullName evidence="10">Dihydroflavonol 4-reductase</fullName>
        <ecNumber evidence="9">1.1.1.219</ecNumber>
        <ecNumber evidence="8">1.1.1.234</ecNumber>
    </recommendedName>
    <alternativeName>
        <fullName evidence="12">Dihydrokaempferol 4-reductase</fullName>
    </alternativeName>
    <alternativeName>
        <fullName evidence="11">Flavanone 4-reductase</fullName>
    </alternativeName>
</protein>
<comment type="function">
    <text evidence="7">Bifunctional enzyme involved in flavonoid metabolism.</text>
</comment>
<feature type="domain" description="NAD-dependent epimerase/dehydratase" evidence="15">
    <location>
        <begin position="40"/>
        <end position="286"/>
    </location>
</feature>
<evidence type="ECO:0000256" key="8">
    <source>
        <dbReference type="ARBA" id="ARBA00039055"/>
    </source>
</evidence>
<proteinExistence type="inferred from homology"/>
<dbReference type="GO" id="GO:0045552">
    <property type="term" value="F:dihydroflavanol 4-reductase activity"/>
    <property type="evidence" value="ECO:0007669"/>
    <property type="project" value="UniProtKB-EC"/>
</dbReference>
<dbReference type="Pfam" id="PF01370">
    <property type="entry name" value="Epimerase"/>
    <property type="match status" value="1"/>
</dbReference>
<comment type="pathway">
    <text evidence="2">Secondary metabolite biosynthesis; flavonoid biosynthesis.</text>
</comment>
<dbReference type="AlphaFoldDB" id="A0A9J5ZPA8"/>
<evidence type="ECO:0000256" key="11">
    <source>
        <dbReference type="ARBA" id="ARBA00042087"/>
    </source>
</evidence>
<evidence type="ECO:0000313" key="16">
    <source>
        <dbReference type="EMBL" id="KAG5614029.1"/>
    </source>
</evidence>
<dbReference type="EMBL" id="JACXVP010000003">
    <property type="protein sequence ID" value="KAG5614029.1"/>
    <property type="molecule type" value="Genomic_DNA"/>
</dbReference>
<comment type="catalytic activity">
    <reaction evidence="13">
        <text>(2S)-flavan-4-ol + NADP(+) = (2S)-flavanone + NADPH + H(+)</text>
        <dbReference type="Rhea" id="RHEA:11228"/>
        <dbReference type="ChEBI" id="CHEBI:15378"/>
        <dbReference type="ChEBI" id="CHEBI:15605"/>
        <dbReference type="ChEBI" id="CHEBI:15606"/>
        <dbReference type="ChEBI" id="CHEBI:57783"/>
        <dbReference type="ChEBI" id="CHEBI:58349"/>
        <dbReference type="EC" id="1.1.1.234"/>
    </reaction>
</comment>
<evidence type="ECO:0000259" key="15">
    <source>
        <dbReference type="Pfam" id="PF01370"/>
    </source>
</evidence>
<dbReference type="CDD" id="cd08958">
    <property type="entry name" value="FR_SDR_e"/>
    <property type="match status" value="1"/>
</dbReference>
<evidence type="ECO:0000256" key="1">
    <source>
        <dbReference type="ARBA" id="ARBA00004935"/>
    </source>
</evidence>
<dbReference type="PANTHER" id="PTHR10366:SF288">
    <property type="entry name" value="ANTHOCYANIDIN REDUCTASE"/>
    <property type="match status" value="1"/>
</dbReference>
<evidence type="ECO:0000256" key="6">
    <source>
        <dbReference type="ARBA" id="ARBA00023445"/>
    </source>
</evidence>
<comment type="similarity">
    <text evidence="6">Belongs to the NAD(P)-dependent epimerase/dehydratase family. Dihydroflavonol-4-reductase subfamily.</text>
</comment>
<dbReference type="GO" id="GO:0009813">
    <property type="term" value="P:flavonoid biosynthetic process"/>
    <property type="evidence" value="ECO:0007669"/>
    <property type="project" value="UniProtKB-KW"/>
</dbReference>
<dbReference type="InterPro" id="IPR001509">
    <property type="entry name" value="Epimerase_deHydtase"/>
</dbReference>
<keyword evidence="4" id="KW-0560">Oxidoreductase</keyword>
<comment type="catalytic activity">
    <reaction evidence="14">
        <text>a (2R,3S,4S)-leucoanthocyanidin + NADP(+) = a (2R,3R)-dihydroflavonol + NADPH + H(+)</text>
        <dbReference type="Rhea" id="RHEA:54444"/>
        <dbReference type="ChEBI" id="CHEBI:15378"/>
        <dbReference type="ChEBI" id="CHEBI:57783"/>
        <dbReference type="ChEBI" id="CHEBI:58349"/>
        <dbReference type="ChEBI" id="CHEBI:138176"/>
        <dbReference type="ChEBI" id="CHEBI:138188"/>
        <dbReference type="EC" id="1.1.1.219"/>
    </reaction>
</comment>
<reference evidence="16 17" key="1">
    <citation type="submission" date="2020-09" db="EMBL/GenBank/DDBJ databases">
        <title>De no assembly of potato wild relative species, Solanum commersonii.</title>
        <authorList>
            <person name="Cho K."/>
        </authorList>
    </citation>
    <scope>NUCLEOTIDE SEQUENCE [LARGE SCALE GENOMIC DNA]</scope>
    <source>
        <strain evidence="16">LZ3.2</strain>
        <tissue evidence="16">Leaf</tissue>
    </source>
</reference>
<dbReference type="PANTHER" id="PTHR10366">
    <property type="entry name" value="NAD DEPENDENT EPIMERASE/DEHYDRATASE"/>
    <property type="match status" value="1"/>
</dbReference>
<keyword evidence="5" id="KW-0284">Flavonoid biosynthesis</keyword>
<evidence type="ECO:0000313" key="17">
    <source>
        <dbReference type="Proteomes" id="UP000824120"/>
    </source>
</evidence>
<dbReference type="InterPro" id="IPR036291">
    <property type="entry name" value="NAD(P)-bd_dom_sf"/>
</dbReference>
<dbReference type="EC" id="1.1.1.219" evidence="9"/>
<comment type="caution">
    <text evidence="16">The sequence shown here is derived from an EMBL/GenBank/DDBJ whole genome shotgun (WGS) entry which is preliminary data.</text>
</comment>
<dbReference type="GO" id="GO:0033729">
    <property type="term" value="F:anthocyanidin reductase activity"/>
    <property type="evidence" value="ECO:0007669"/>
    <property type="project" value="TreeGrafter"/>
</dbReference>
<evidence type="ECO:0000256" key="2">
    <source>
        <dbReference type="ARBA" id="ARBA00004966"/>
    </source>
</evidence>